<dbReference type="AlphaFoldDB" id="A0A0G0NG49"/>
<gene>
    <name evidence="2" type="ORF">UT39_C0003G0055</name>
</gene>
<dbReference type="Proteomes" id="UP000034246">
    <property type="component" value="Unassembled WGS sequence"/>
</dbReference>
<proteinExistence type="predicted"/>
<feature type="transmembrane region" description="Helical" evidence="1">
    <location>
        <begin position="18"/>
        <end position="39"/>
    </location>
</feature>
<dbReference type="EMBL" id="LBWP01000003">
    <property type="protein sequence ID" value="KKR11786.1"/>
    <property type="molecule type" value="Genomic_DNA"/>
</dbReference>
<reference evidence="2 3" key="1">
    <citation type="journal article" date="2015" name="Nature">
        <title>rRNA introns, odd ribosomes, and small enigmatic genomes across a large radiation of phyla.</title>
        <authorList>
            <person name="Brown C.T."/>
            <person name="Hug L.A."/>
            <person name="Thomas B.C."/>
            <person name="Sharon I."/>
            <person name="Castelle C.J."/>
            <person name="Singh A."/>
            <person name="Wilkins M.J."/>
            <person name="Williams K.H."/>
            <person name="Banfield J.F."/>
        </authorList>
    </citation>
    <scope>NUCLEOTIDE SEQUENCE [LARGE SCALE GENOMIC DNA]</scope>
</reference>
<evidence type="ECO:0000313" key="2">
    <source>
        <dbReference type="EMBL" id="KKR11786.1"/>
    </source>
</evidence>
<dbReference type="STRING" id="1618550.UT39_C0003G0055"/>
<organism evidence="2 3">
    <name type="scientific">Candidatus Woesebacteria bacterium GW2011_GWA1_39_21</name>
    <dbReference type="NCBI Taxonomy" id="1618550"/>
    <lineage>
        <taxon>Bacteria</taxon>
        <taxon>Candidatus Woeseibacteriota</taxon>
    </lineage>
</organism>
<protein>
    <submittedName>
        <fullName evidence="2">Polypeptide-transport-associated domain protein FtsQ-type</fullName>
    </submittedName>
</protein>
<keyword evidence="1" id="KW-1133">Transmembrane helix</keyword>
<comment type="caution">
    <text evidence="2">The sequence shown here is derived from an EMBL/GenBank/DDBJ whole genome shotgun (WGS) entry which is preliminary data.</text>
</comment>
<accession>A0A0G0NG49</accession>
<name>A0A0G0NG49_9BACT</name>
<evidence type="ECO:0000256" key="1">
    <source>
        <dbReference type="SAM" id="Phobius"/>
    </source>
</evidence>
<sequence length="244" mass="28297">MIVRLQKNCVKLFPSMHWFFRILAVVVFLAGSFLSYSFLKIKKIECVSQYTKCSSDLGVGLDKIRKDKIFSTQNEIRNYLSVEPLVKKYSIQFMLDGTFIVRIQERNAKYCLSSGDKSYYTDEEAVVIKIDSAKKTNCVSEEGVDYQKGDRLEYKELQFQKLFYELRDLPGIGEAKIEGDAMKVQFRDGVKMFFLYNTDLELSAGKAYYIASQFDIIKEYIINKGYTSVSEVDFRFNNPIIRAI</sequence>
<keyword evidence="1" id="KW-0812">Transmembrane</keyword>
<evidence type="ECO:0000313" key="3">
    <source>
        <dbReference type="Proteomes" id="UP000034246"/>
    </source>
</evidence>
<keyword evidence="1" id="KW-0472">Membrane</keyword>